<keyword evidence="3" id="KW-0862">Zinc</keyword>
<dbReference type="PROSITE" id="PS50966">
    <property type="entry name" value="ZF_SWIM"/>
    <property type="match status" value="1"/>
</dbReference>
<evidence type="ECO:0000256" key="2">
    <source>
        <dbReference type="ARBA" id="ARBA00022771"/>
    </source>
</evidence>
<evidence type="ECO:0000256" key="3">
    <source>
        <dbReference type="ARBA" id="ARBA00022833"/>
    </source>
</evidence>
<sequence>MIVAACCSALNSFSGLGPIDSLSAVQKRSRTKRKNFHLASTVLSPFFSETQIENSGKRSVAIYVAPRNRPFLFSSGLSSSSLQNIKRKLGFSSSSFAMVLTLWNVRSKFSENPDLIKAYVELSSFCTFKIHHGGMFTKYPGRRYVGGSIDYVDYVDMDVFSVHELDDMMKEIGYINGEPIYYHFLIPEIEIDYGLLPLGNDSDVLLLSRIEEINEPISPELNRKKFTSTEVGSCSRKLDLNENYDFSRSVVPFGHFDRDVLKDVGVQPASEELNKAQDVGPSEDFDPFFYMDHNDYQQMGDDDYQQMGDNEEIGDAISDETSTNGSISEDSDFLVDELNMVEDVEVNMKDFHSGVYSFPNLDNHQSFNAPDVTVDDDLEVIDTQLFESAVVEEDERKKLMRRLNKPTTCSSGVVHETAFYLGQIFKSSSEAKDYIKMHSIRTRRNIYFAKNDKQRIRAKCRGVVPEMTGRAHTDILLNNLCEVFNSKLLDARDKPIITCLEYIREYIMKRICIVQNVIDKSQGPLTPTATKLLDGVKKHASQYTCIFNGAEKTQVTGTMGEQFVVNWRDRNCSCRHTEITGIPCSHLVSVIWDKVEHGAKNVPPLEEWVHPCYRLSTWNEMYKYKVQPINGRSMWPKSDCPTTLTPPKHTKQVGRPKKKRKRAQTEEPNNQGKSLTRKFLTVTCSKCKNNGHNSRSCKGQGGQTEVRNVVAGGKKLSKAKKQGDGKKDKSKMKEKV</sequence>
<dbReference type="Proteomes" id="UP001177003">
    <property type="component" value="Chromosome 8"/>
</dbReference>
<feature type="domain" description="SWIM-type" evidence="6">
    <location>
        <begin position="563"/>
        <end position="595"/>
    </location>
</feature>
<keyword evidence="8" id="KW-1185">Reference proteome</keyword>
<keyword evidence="1" id="KW-0479">Metal-binding</keyword>
<proteinExistence type="predicted"/>
<evidence type="ECO:0000256" key="4">
    <source>
        <dbReference type="PROSITE-ProRule" id="PRU00325"/>
    </source>
</evidence>
<evidence type="ECO:0000256" key="5">
    <source>
        <dbReference type="SAM" id="MobiDB-lite"/>
    </source>
</evidence>
<feature type="region of interest" description="Disordered" evidence="5">
    <location>
        <begin position="690"/>
        <end position="736"/>
    </location>
</feature>
<dbReference type="GO" id="GO:0008270">
    <property type="term" value="F:zinc ion binding"/>
    <property type="evidence" value="ECO:0007669"/>
    <property type="project" value="UniProtKB-KW"/>
</dbReference>
<dbReference type="Pfam" id="PF26130">
    <property type="entry name" value="PB1-like"/>
    <property type="match status" value="1"/>
</dbReference>
<protein>
    <recommendedName>
        <fullName evidence="6">SWIM-type domain-containing protein</fullName>
    </recommendedName>
</protein>
<gene>
    <name evidence="7" type="ORF">LSALG_LOCUS38785</name>
</gene>
<dbReference type="InterPro" id="IPR006564">
    <property type="entry name" value="Znf_PMZ"/>
</dbReference>
<evidence type="ECO:0000256" key="1">
    <source>
        <dbReference type="ARBA" id="ARBA00022723"/>
    </source>
</evidence>
<dbReference type="AlphaFoldDB" id="A0AA35ZWK4"/>
<accession>A0AA35ZWK4</accession>
<dbReference type="PANTHER" id="PTHR31973">
    <property type="entry name" value="POLYPROTEIN, PUTATIVE-RELATED"/>
    <property type="match status" value="1"/>
</dbReference>
<dbReference type="Pfam" id="PF04434">
    <property type="entry name" value="SWIM"/>
    <property type="match status" value="1"/>
</dbReference>
<organism evidence="7 8">
    <name type="scientific">Lactuca saligna</name>
    <name type="common">Willowleaf lettuce</name>
    <dbReference type="NCBI Taxonomy" id="75948"/>
    <lineage>
        <taxon>Eukaryota</taxon>
        <taxon>Viridiplantae</taxon>
        <taxon>Streptophyta</taxon>
        <taxon>Embryophyta</taxon>
        <taxon>Tracheophyta</taxon>
        <taxon>Spermatophyta</taxon>
        <taxon>Magnoliopsida</taxon>
        <taxon>eudicotyledons</taxon>
        <taxon>Gunneridae</taxon>
        <taxon>Pentapetalae</taxon>
        <taxon>asterids</taxon>
        <taxon>campanulids</taxon>
        <taxon>Asterales</taxon>
        <taxon>Asteraceae</taxon>
        <taxon>Cichorioideae</taxon>
        <taxon>Cichorieae</taxon>
        <taxon>Lactucinae</taxon>
        <taxon>Lactuca</taxon>
    </lineage>
</organism>
<dbReference type="EMBL" id="OX465084">
    <property type="protein sequence ID" value="CAI9300126.1"/>
    <property type="molecule type" value="Genomic_DNA"/>
</dbReference>
<name>A0AA35ZWK4_LACSI</name>
<dbReference type="SMART" id="SM00575">
    <property type="entry name" value="ZnF_PMZ"/>
    <property type="match status" value="1"/>
</dbReference>
<evidence type="ECO:0000313" key="7">
    <source>
        <dbReference type="EMBL" id="CAI9300126.1"/>
    </source>
</evidence>
<evidence type="ECO:0000313" key="8">
    <source>
        <dbReference type="Proteomes" id="UP001177003"/>
    </source>
</evidence>
<feature type="compositionally biased region" description="Basic and acidic residues" evidence="5">
    <location>
        <begin position="721"/>
        <end position="736"/>
    </location>
</feature>
<keyword evidence="2 4" id="KW-0863">Zinc-finger</keyword>
<dbReference type="InterPro" id="IPR058594">
    <property type="entry name" value="PB1-like_dom_pln"/>
</dbReference>
<feature type="compositionally biased region" description="Basic residues" evidence="5">
    <location>
        <begin position="648"/>
        <end position="662"/>
    </location>
</feature>
<dbReference type="PANTHER" id="PTHR31973:SF190">
    <property type="entry name" value="MULE TRANSPOSASE DOMAIN-CONTAINING PROTEIN"/>
    <property type="match status" value="1"/>
</dbReference>
<dbReference type="Pfam" id="PF03108">
    <property type="entry name" value="DBD_Tnp_Mut"/>
    <property type="match status" value="1"/>
</dbReference>
<evidence type="ECO:0000259" key="6">
    <source>
        <dbReference type="PROSITE" id="PS50966"/>
    </source>
</evidence>
<dbReference type="InterPro" id="IPR004332">
    <property type="entry name" value="Transposase_MuDR"/>
</dbReference>
<reference evidence="7" key="1">
    <citation type="submission" date="2023-04" db="EMBL/GenBank/DDBJ databases">
        <authorList>
            <person name="Vijverberg K."/>
            <person name="Xiong W."/>
            <person name="Schranz E."/>
        </authorList>
    </citation>
    <scope>NUCLEOTIDE SEQUENCE</scope>
</reference>
<feature type="region of interest" description="Disordered" evidence="5">
    <location>
        <begin position="635"/>
        <end position="675"/>
    </location>
</feature>
<dbReference type="InterPro" id="IPR007527">
    <property type="entry name" value="Znf_SWIM"/>
</dbReference>